<dbReference type="InterPro" id="IPR013766">
    <property type="entry name" value="Thioredoxin_domain"/>
</dbReference>
<feature type="domain" description="Thioredoxin" evidence="2">
    <location>
        <begin position="19"/>
        <end position="133"/>
    </location>
</feature>
<dbReference type="GO" id="GO:0005737">
    <property type="term" value="C:cytoplasm"/>
    <property type="evidence" value="ECO:0007669"/>
    <property type="project" value="TreeGrafter"/>
</dbReference>
<dbReference type="Proteomes" id="UP000002010">
    <property type="component" value="Chromosome"/>
</dbReference>
<proteinExistence type="predicted"/>
<dbReference type="PANTHER" id="PTHR45663">
    <property type="entry name" value="GEO12009P1"/>
    <property type="match status" value="1"/>
</dbReference>
<keyword evidence="1" id="KW-0732">Signal</keyword>
<dbReference type="Gene3D" id="3.40.30.10">
    <property type="entry name" value="Glutaredoxin"/>
    <property type="match status" value="1"/>
</dbReference>
<name>C1DBQ5_LARHH</name>
<feature type="signal peptide" evidence="1">
    <location>
        <begin position="1"/>
        <end position="27"/>
    </location>
</feature>
<reference evidence="3 4" key="1">
    <citation type="journal article" date="2009" name="PLoS Genet.">
        <title>The complete genome and proteome of Laribacter hongkongensis reveal potential mechanisms for adaptations to different temperatures and habitats.</title>
        <authorList>
            <person name="Woo P.C."/>
            <person name="Lau S.K."/>
            <person name="Tse H."/>
            <person name="Teng J.L."/>
            <person name="Curreem S.O."/>
            <person name="Tsang A.K."/>
            <person name="Fan R.Y."/>
            <person name="Wong G.K."/>
            <person name="Huang Y."/>
            <person name="Loman N.J."/>
            <person name="Snyder L.A."/>
            <person name="Cai J.J."/>
            <person name="Huang J.D."/>
            <person name="Mak W."/>
            <person name="Pallen M.J."/>
            <person name="Lok S."/>
            <person name="Yuen K.Y."/>
        </authorList>
    </citation>
    <scope>NUCLEOTIDE SEQUENCE [LARGE SCALE GENOMIC DNA]</scope>
    <source>
        <strain evidence="3 4">HLHK9</strain>
    </source>
</reference>
<accession>C1DBQ5</accession>
<dbReference type="PANTHER" id="PTHR45663:SF11">
    <property type="entry name" value="GEO12009P1"/>
    <property type="match status" value="1"/>
</dbReference>
<keyword evidence="4" id="KW-1185">Reference proteome</keyword>
<evidence type="ECO:0000259" key="2">
    <source>
        <dbReference type="PROSITE" id="PS51352"/>
    </source>
</evidence>
<dbReference type="AlphaFoldDB" id="C1DBQ5"/>
<dbReference type="Pfam" id="PF00085">
    <property type="entry name" value="Thioredoxin"/>
    <property type="match status" value="1"/>
</dbReference>
<dbReference type="eggNOG" id="COG0526">
    <property type="taxonomic scope" value="Bacteria"/>
</dbReference>
<dbReference type="RefSeq" id="WP_012697944.1">
    <property type="nucleotide sequence ID" value="NC_012559.1"/>
</dbReference>
<evidence type="ECO:0000256" key="1">
    <source>
        <dbReference type="SAM" id="SignalP"/>
    </source>
</evidence>
<evidence type="ECO:0000313" key="4">
    <source>
        <dbReference type="Proteomes" id="UP000002010"/>
    </source>
</evidence>
<dbReference type="GO" id="GO:0015035">
    <property type="term" value="F:protein-disulfide reductase activity"/>
    <property type="evidence" value="ECO:0007669"/>
    <property type="project" value="TreeGrafter"/>
</dbReference>
<dbReference type="PROSITE" id="PS51352">
    <property type="entry name" value="THIOREDOXIN_2"/>
    <property type="match status" value="1"/>
</dbReference>
<protein>
    <submittedName>
        <fullName evidence="3">Thioredoxin domain</fullName>
    </submittedName>
</protein>
<evidence type="ECO:0000313" key="3">
    <source>
        <dbReference type="EMBL" id="ACO75458.1"/>
    </source>
</evidence>
<dbReference type="STRING" id="557598.LHK_02476"/>
<organism evidence="3 4">
    <name type="scientific">Laribacter hongkongensis (strain HLHK9)</name>
    <dbReference type="NCBI Taxonomy" id="557598"/>
    <lineage>
        <taxon>Bacteria</taxon>
        <taxon>Pseudomonadati</taxon>
        <taxon>Pseudomonadota</taxon>
        <taxon>Betaproteobacteria</taxon>
        <taxon>Neisseriales</taxon>
        <taxon>Aquaspirillaceae</taxon>
        <taxon>Laribacter</taxon>
    </lineage>
</organism>
<dbReference type="HOGENOM" id="CLU_090389_13_1_4"/>
<gene>
    <name evidence="3" type="ordered locus">LHK_02476</name>
</gene>
<dbReference type="EMBL" id="CP001154">
    <property type="protein sequence ID" value="ACO75458.1"/>
    <property type="molecule type" value="Genomic_DNA"/>
</dbReference>
<dbReference type="CDD" id="cd02947">
    <property type="entry name" value="TRX_family"/>
    <property type="match status" value="1"/>
</dbReference>
<dbReference type="InterPro" id="IPR036249">
    <property type="entry name" value="Thioredoxin-like_sf"/>
</dbReference>
<feature type="chain" id="PRO_5002908394" evidence="1">
    <location>
        <begin position="28"/>
        <end position="133"/>
    </location>
</feature>
<dbReference type="KEGG" id="lhk:LHK_02476"/>
<sequence>MKYLNLTHVLKITLATSLMTLSTWAAAFELKPFSTAALSTLQQQGKPVAVHFHADWCPVCINQTKSLEALKSDLSLDGMTVLVANYDNEKDLRRSMKVRSQSVMVIFKGRSEVARVNGQTRADDIKAAFVKAL</sequence>
<dbReference type="SUPFAM" id="SSF52833">
    <property type="entry name" value="Thioredoxin-like"/>
    <property type="match status" value="1"/>
</dbReference>